<feature type="compositionally biased region" description="Low complexity" evidence="2">
    <location>
        <begin position="43"/>
        <end position="60"/>
    </location>
</feature>
<comment type="caution">
    <text evidence="4">The sequence shown here is derived from an EMBL/GenBank/DDBJ whole genome shotgun (WGS) entry which is preliminary data.</text>
</comment>
<keyword evidence="5" id="KW-1185">Reference proteome</keyword>
<organism evidence="4 5">
    <name type="scientific">Nannochloropsis salina CCMP1776</name>
    <dbReference type="NCBI Taxonomy" id="1027361"/>
    <lineage>
        <taxon>Eukaryota</taxon>
        <taxon>Sar</taxon>
        <taxon>Stramenopiles</taxon>
        <taxon>Ochrophyta</taxon>
        <taxon>Eustigmatophyceae</taxon>
        <taxon>Eustigmatales</taxon>
        <taxon>Monodopsidaceae</taxon>
        <taxon>Microchloropsis</taxon>
        <taxon>Microchloropsis salina</taxon>
    </lineage>
</organism>
<feature type="coiled-coil region" evidence="1">
    <location>
        <begin position="480"/>
        <end position="514"/>
    </location>
</feature>
<evidence type="ECO:0000256" key="2">
    <source>
        <dbReference type="SAM" id="MobiDB-lite"/>
    </source>
</evidence>
<feature type="coiled-coil region" evidence="1">
    <location>
        <begin position="548"/>
        <end position="582"/>
    </location>
</feature>
<evidence type="ECO:0000256" key="1">
    <source>
        <dbReference type="SAM" id="Coils"/>
    </source>
</evidence>
<proteinExistence type="predicted"/>
<feature type="region of interest" description="Disordered" evidence="2">
    <location>
        <begin position="43"/>
        <end position="64"/>
    </location>
</feature>
<dbReference type="AlphaFoldDB" id="A0A4D9DDD4"/>
<feature type="chain" id="PRO_5020038565" evidence="3">
    <location>
        <begin position="21"/>
        <end position="646"/>
    </location>
</feature>
<feature type="region of interest" description="Disordered" evidence="2">
    <location>
        <begin position="176"/>
        <end position="197"/>
    </location>
</feature>
<reference evidence="4 5" key="1">
    <citation type="submission" date="2019-01" db="EMBL/GenBank/DDBJ databases">
        <title>Nuclear Genome Assembly of the Microalgal Biofuel strain Nannochloropsis salina CCMP1776.</title>
        <authorList>
            <person name="Hovde B."/>
        </authorList>
    </citation>
    <scope>NUCLEOTIDE SEQUENCE [LARGE SCALE GENOMIC DNA]</scope>
    <source>
        <strain evidence="4 5">CCMP1776</strain>
    </source>
</reference>
<evidence type="ECO:0000313" key="4">
    <source>
        <dbReference type="EMBL" id="TFJ86688.1"/>
    </source>
</evidence>
<protein>
    <submittedName>
        <fullName evidence="4">Uncharacterized protein</fullName>
    </submittedName>
</protein>
<evidence type="ECO:0000256" key="3">
    <source>
        <dbReference type="SAM" id="SignalP"/>
    </source>
</evidence>
<keyword evidence="3" id="KW-0732">Signal</keyword>
<dbReference type="EMBL" id="SDOX01000007">
    <property type="protein sequence ID" value="TFJ86688.1"/>
    <property type="molecule type" value="Genomic_DNA"/>
</dbReference>
<dbReference type="OrthoDB" id="10491228at2759"/>
<dbReference type="Proteomes" id="UP000355283">
    <property type="component" value="Unassembled WGS sequence"/>
</dbReference>
<sequence length="646" mass="71912">MYQRLPSLLLLLPVLSAVDAFHSLFPNRAFSRLPRQSKPLYSSTFASTTKSSPSSHSPSVSEKKRDSLQVLEYLQSFLTSAPTASSSTTTTSSATPASLPPLDPNLPSDIKAALDDVLTMVQAREEQARNGDDGARAAKEWKTRAYRLEQDLQATRRNLKEITNIRRDLAHRLQQAQTVAEAGRRGNEERVRGMEEELAEKKRQLTELLEREASLSQAREAARRETDSLLAILSPGQEASRREALEARLASLSDALSASRPLPEVEELVGEGEREAYRSWYARCFSSLEQDMRGVEDGALRAMEEMRGEVKRMEGCVRAAEEATQRAEVEAAARVQAAEGDVRRMEGEVAGWQKAASQEAMEREAVVEQARFLQSLYDNETARFEAGMRKMVRMLKEEEAAHLAKEAKARTEMQEVIREYTEALKAKDGLLEAWGTKEEEWAAAREGWREERAEGEAALLKALEVVARLEGEVARREQENAAWVRKAEEKQKRIQELQSTISSLETAKRTAGKEAARLLALTQEEHARAAASWQAGMASARVQARMEVETAGELVGSVREENQQLQEEVTALRESLGRLRAGTGSVRAVLRLLVRRVVERVTGGGREGGRRRRRRAGKGEGGWEGLEELVPEVVVEEAREGVMVGA</sequence>
<keyword evidence="1" id="KW-0175">Coiled coil</keyword>
<name>A0A4D9DDD4_9STRA</name>
<accession>A0A4D9DDD4</accession>
<feature type="region of interest" description="Disordered" evidence="2">
    <location>
        <begin position="82"/>
        <end position="108"/>
    </location>
</feature>
<feature type="compositionally biased region" description="Low complexity" evidence="2">
    <location>
        <begin position="82"/>
        <end position="97"/>
    </location>
</feature>
<feature type="compositionally biased region" description="Basic and acidic residues" evidence="2">
    <location>
        <begin position="182"/>
        <end position="197"/>
    </location>
</feature>
<gene>
    <name evidence="4" type="ORF">NSK_001777</name>
</gene>
<feature type="signal peptide" evidence="3">
    <location>
        <begin position="1"/>
        <end position="20"/>
    </location>
</feature>
<evidence type="ECO:0000313" key="5">
    <source>
        <dbReference type="Proteomes" id="UP000355283"/>
    </source>
</evidence>